<comment type="caution">
    <text evidence="16">The sequence shown here is derived from an EMBL/GenBank/DDBJ whole genome shotgun (WGS) entry which is preliminary data.</text>
</comment>
<dbReference type="PATRIC" id="fig|755172.3.peg.889"/>
<dbReference type="InterPro" id="IPR050902">
    <property type="entry name" value="ABC_Transporter_SBP"/>
</dbReference>
<dbReference type="GO" id="GO:0020037">
    <property type="term" value="F:heme binding"/>
    <property type="evidence" value="ECO:0007669"/>
    <property type="project" value="InterPro"/>
</dbReference>
<dbReference type="Proteomes" id="UP000070442">
    <property type="component" value="Unassembled WGS sequence"/>
</dbReference>
<keyword evidence="12" id="KW-0449">Lipoprotein</keyword>
<dbReference type="SUPFAM" id="SSF53807">
    <property type="entry name" value="Helical backbone' metal receptor"/>
    <property type="match status" value="1"/>
</dbReference>
<dbReference type="NCBIfam" id="TIGR03659">
    <property type="entry name" value="IsdE"/>
    <property type="match status" value="1"/>
</dbReference>
<keyword evidence="17" id="KW-1185">Reference proteome</keyword>
<dbReference type="Pfam" id="PF01497">
    <property type="entry name" value="Peripla_BP_2"/>
    <property type="match status" value="1"/>
</dbReference>
<evidence type="ECO:0000256" key="11">
    <source>
        <dbReference type="ARBA" id="ARBA00023139"/>
    </source>
</evidence>
<evidence type="ECO:0000256" key="5">
    <source>
        <dbReference type="ARBA" id="ARBA00022475"/>
    </source>
</evidence>
<gene>
    <name evidence="16" type="ORF">HMPREF1863_00931</name>
</gene>
<evidence type="ECO:0000259" key="15">
    <source>
        <dbReference type="PROSITE" id="PS50983"/>
    </source>
</evidence>
<keyword evidence="8" id="KW-0732">Signal</keyword>
<dbReference type="InterPro" id="IPR002491">
    <property type="entry name" value="ABC_transptr_periplasmic_BD"/>
</dbReference>
<dbReference type="STRING" id="755172.HMPREF1863_00931"/>
<dbReference type="EMBL" id="LSDG01000024">
    <property type="protein sequence ID" value="KXB66879.1"/>
    <property type="molecule type" value="Genomic_DNA"/>
</dbReference>
<evidence type="ECO:0000256" key="13">
    <source>
        <dbReference type="ARBA" id="ARBA00031148"/>
    </source>
</evidence>
<dbReference type="InterPro" id="IPR019957">
    <property type="entry name" value="ABC_transptr_haem-bd_IsdE"/>
</dbReference>
<dbReference type="PROSITE" id="PS51257">
    <property type="entry name" value="PROKAR_LIPOPROTEIN"/>
    <property type="match status" value="1"/>
</dbReference>
<evidence type="ECO:0000256" key="2">
    <source>
        <dbReference type="ARBA" id="ARBA00008814"/>
    </source>
</evidence>
<evidence type="ECO:0000256" key="9">
    <source>
        <dbReference type="ARBA" id="ARBA00023004"/>
    </source>
</evidence>
<keyword evidence="5" id="KW-1003">Cell membrane</keyword>
<keyword evidence="10" id="KW-0472">Membrane</keyword>
<name>A0A134AGQ7_9FIRM</name>
<evidence type="ECO:0000313" key="17">
    <source>
        <dbReference type="Proteomes" id="UP000070442"/>
    </source>
</evidence>
<evidence type="ECO:0000256" key="4">
    <source>
        <dbReference type="ARBA" id="ARBA00022448"/>
    </source>
</evidence>
<keyword evidence="11" id="KW-0564">Palmitate</keyword>
<dbReference type="GO" id="GO:0016020">
    <property type="term" value="C:membrane"/>
    <property type="evidence" value="ECO:0007669"/>
    <property type="project" value="InterPro"/>
</dbReference>
<dbReference type="OrthoDB" id="66025at2"/>
<reference evidence="17" key="1">
    <citation type="submission" date="2016-01" db="EMBL/GenBank/DDBJ databases">
        <authorList>
            <person name="Mitreva M."/>
            <person name="Pepin K.H."/>
            <person name="Mihindukulasuriya K.A."/>
            <person name="Fulton R."/>
            <person name="Fronick C."/>
            <person name="O'Laughlin M."/>
            <person name="Miner T."/>
            <person name="Herter B."/>
            <person name="Rosa B.A."/>
            <person name="Cordes M."/>
            <person name="Tomlinson C."/>
            <person name="Wollam A."/>
            <person name="Palsikar V.B."/>
            <person name="Mardis E.R."/>
            <person name="Wilson R.K."/>
        </authorList>
    </citation>
    <scope>NUCLEOTIDE SEQUENCE [LARGE SCALE GENOMIC DNA]</scope>
    <source>
        <strain evidence="17">DNF00729</strain>
    </source>
</reference>
<dbReference type="AlphaFoldDB" id="A0A134AGQ7"/>
<proteinExistence type="inferred from homology"/>
<keyword evidence="6" id="KW-0349">Heme</keyword>
<organism evidence="16 17">
    <name type="scientific">Aedoeadaptatus coxii</name>
    <dbReference type="NCBI Taxonomy" id="755172"/>
    <lineage>
        <taxon>Bacteria</taxon>
        <taxon>Bacillati</taxon>
        <taxon>Bacillota</taxon>
        <taxon>Tissierellia</taxon>
        <taxon>Tissierellales</taxon>
        <taxon>Peptoniphilaceae</taxon>
        <taxon>Aedoeadaptatus</taxon>
    </lineage>
</organism>
<evidence type="ECO:0000256" key="8">
    <source>
        <dbReference type="ARBA" id="ARBA00022729"/>
    </source>
</evidence>
<dbReference type="Gene3D" id="3.40.50.1980">
    <property type="entry name" value="Nitrogenase molybdenum iron protein domain"/>
    <property type="match status" value="2"/>
</dbReference>
<evidence type="ECO:0000256" key="14">
    <source>
        <dbReference type="ARBA" id="ARBA00031463"/>
    </source>
</evidence>
<evidence type="ECO:0000256" key="1">
    <source>
        <dbReference type="ARBA" id="ARBA00001970"/>
    </source>
</evidence>
<feature type="domain" description="Fe/B12 periplasmic-binding" evidence="15">
    <location>
        <begin position="38"/>
        <end position="293"/>
    </location>
</feature>
<evidence type="ECO:0000256" key="7">
    <source>
        <dbReference type="ARBA" id="ARBA00022723"/>
    </source>
</evidence>
<dbReference type="PANTHER" id="PTHR30535:SF36">
    <property type="entry name" value="HIGH-AFFINITY HEME UPTAKE SYSTEM PROTEIN ISDE"/>
    <property type="match status" value="1"/>
</dbReference>
<dbReference type="PROSITE" id="PS50983">
    <property type="entry name" value="FE_B12_PBP"/>
    <property type="match status" value="1"/>
</dbReference>
<dbReference type="PANTHER" id="PTHR30535">
    <property type="entry name" value="VITAMIN B12-BINDING PROTEIN"/>
    <property type="match status" value="1"/>
</dbReference>
<keyword evidence="4" id="KW-0813">Transport</keyword>
<comment type="similarity">
    <text evidence="2">Belongs to the bacterial solute-binding protein 8 family.</text>
</comment>
<dbReference type="GO" id="GO:0071281">
    <property type="term" value="P:cellular response to iron ion"/>
    <property type="evidence" value="ECO:0007669"/>
    <property type="project" value="TreeGrafter"/>
</dbReference>
<evidence type="ECO:0000313" key="16">
    <source>
        <dbReference type="EMBL" id="KXB66879.1"/>
    </source>
</evidence>
<protein>
    <recommendedName>
        <fullName evidence="3">High-affinity heme uptake system protein IsdE</fullName>
    </recommendedName>
    <alternativeName>
        <fullName evidence="14">Iron-regulated surface determinant protein E</fullName>
    </alternativeName>
    <alternativeName>
        <fullName evidence="13">Staphylococcal iron-regulated protein F</fullName>
    </alternativeName>
</protein>
<keyword evidence="7" id="KW-0479">Metal-binding</keyword>
<evidence type="ECO:0000256" key="6">
    <source>
        <dbReference type="ARBA" id="ARBA00022617"/>
    </source>
</evidence>
<dbReference type="GO" id="GO:0015886">
    <property type="term" value="P:heme transport"/>
    <property type="evidence" value="ECO:0007669"/>
    <property type="project" value="InterPro"/>
</dbReference>
<evidence type="ECO:0000256" key="12">
    <source>
        <dbReference type="ARBA" id="ARBA00023288"/>
    </source>
</evidence>
<sequence>MKTSVLKIFSVTLLFLLLTGCVDQQSKKAKSIDGDHARIITTSAACADIMDKLDLDLVAIADSKLESPPARYANLPTIGMAMNPDMEKISSLNPDYVLSPASLMPDLLPKYRAAGIHFGFVNLSNVPGMYRSIEDLGHLFNREKEAEALVKDYDAFMKDFKSRNKGPAPKVLILMGLPGSYVVATDKSYVGSLVKLAGGENVYPDDDQQFLTVNTEDMLEKDPDIILRTAHAMPDKVHQMFQDEFKNNDVWKHFRAVKENKVYDLNTKIFGMSANFSYKEALGDLEKVFYGQGN</sequence>
<evidence type="ECO:0000256" key="10">
    <source>
        <dbReference type="ARBA" id="ARBA00023136"/>
    </source>
</evidence>
<keyword evidence="9" id="KW-0408">Iron</keyword>
<accession>A0A134AGQ7</accession>
<comment type="cofactor">
    <cofactor evidence="1">
        <name>heme b</name>
        <dbReference type="ChEBI" id="CHEBI:60344"/>
    </cofactor>
</comment>
<dbReference type="GO" id="GO:0046872">
    <property type="term" value="F:metal ion binding"/>
    <property type="evidence" value="ECO:0007669"/>
    <property type="project" value="UniProtKB-KW"/>
</dbReference>
<evidence type="ECO:0000256" key="3">
    <source>
        <dbReference type="ARBA" id="ARBA00015862"/>
    </source>
</evidence>